<sequence>AISIMRDFGMGKNLMQEQVRSSVTAFIAHLDTIDNKDSVNLRWPIQVMVANVINDILFGYRYAYDECQPLMDYVNGFNKMMEEMTDNKALLIALIFPKIRHLPVIGWHTAGKLQQAHRKM</sequence>
<dbReference type="EMBL" id="BTSX01000006">
    <property type="protein sequence ID" value="GMT06071.1"/>
    <property type="molecule type" value="Genomic_DNA"/>
</dbReference>
<evidence type="ECO:0000313" key="3">
    <source>
        <dbReference type="Proteomes" id="UP001432027"/>
    </source>
</evidence>
<dbReference type="GO" id="GO:0005506">
    <property type="term" value="F:iron ion binding"/>
    <property type="evidence" value="ECO:0007669"/>
    <property type="project" value="InterPro"/>
</dbReference>
<dbReference type="PANTHER" id="PTHR24284">
    <property type="entry name" value="CYTOCHROME P450 FAMILY"/>
    <property type="match status" value="1"/>
</dbReference>
<dbReference type="Proteomes" id="UP001432027">
    <property type="component" value="Unassembled WGS sequence"/>
</dbReference>
<proteinExistence type="predicted"/>
<feature type="non-terminal residue" evidence="2">
    <location>
        <position position="120"/>
    </location>
</feature>
<keyword evidence="1" id="KW-0560">Oxidoreductase</keyword>
<dbReference type="Gene3D" id="1.10.630.10">
    <property type="entry name" value="Cytochrome P450"/>
    <property type="match status" value="1"/>
</dbReference>
<dbReference type="GO" id="GO:0004497">
    <property type="term" value="F:monooxygenase activity"/>
    <property type="evidence" value="ECO:0007669"/>
    <property type="project" value="UniProtKB-KW"/>
</dbReference>
<dbReference type="GO" id="GO:0016705">
    <property type="term" value="F:oxidoreductase activity, acting on paired donors, with incorporation or reduction of molecular oxygen"/>
    <property type="evidence" value="ECO:0007669"/>
    <property type="project" value="InterPro"/>
</dbReference>
<dbReference type="SUPFAM" id="SSF48264">
    <property type="entry name" value="Cytochrome P450"/>
    <property type="match status" value="1"/>
</dbReference>
<gene>
    <name evidence="2" type="ORF">PENTCL1PPCAC_28245</name>
</gene>
<accession>A0AAV5UGA9</accession>
<protein>
    <recommendedName>
        <fullName evidence="4">Cytochrome P450</fullName>
    </recommendedName>
</protein>
<evidence type="ECO:0000256" key="1">
    <source>
        <dbReference type="ARBA" id="ARBA00023033"/>
    </source>
</evidence>
<evidence type="ECO:0000313" key="2">
    <source>
        <dbReference type="EMBL" id="GMT06071.1"/>
    </source>
</evidence>
<reference evidence="2" key="1">
    <citation type="submission" date="2023-10" db="EMBL/GenBank/DDBJ databases">
        <title>Genome assembly of Pristionchus species.</title>
        <authorList>
            <person name="Yoshida K."/>
            <person name="Sommer R.J."/>
        </authorList>
    </citation>
    <scope>NUCLEOTIDE SEQUENCE</scope>
    <source>
        <strain evidence="2">RS0144</strain>
    </source>
</reference>
<keyword evidence="3" id="KW-1185">Reference proteome</keyword>
<dbReference type="InterPro" id="IPR036396">
    <property type="entry name" value="Cyt_P450_sf"/>
</dbReference>
<evidence type="ECO:0008006" key="4">
    <source>
        <dbReference type="Google" id="ProtNLM"/>
    </source>
</evidence>
<comment type="caution">
    <text evidence="2">The sequence shown here is derived from an EMBL/GenBank/DDBJ whole genome shotgun (WGS) entry which is preliminary data.</text>
</comment>
<dbReference type="GO" id="GO:0020037">
    <property type="term" value="F:heme binding"/>
    <property type="evidence" value="ECO:0007669"/>
    <property type="project" value="InterPro"/>
</dbReference>
<name>A0AAV5UGA9_9BILA</name>
<feature type="non-terminal residue" evidence="2">
    <location>
        <position position="1"/>
    </location>
</feature>
<dbReference type="PANTHER" id="PTHR24284:SF1">
    <property type="entry name" value="CYTOCHROME P450 FAMILY"/>
    <property type="match status" value="1"/>
</dbReference>
<dbReference type="AlphaFoldDB" id="A0AAV5UGA9"/>
<keyword evidence="1" id="KW-0503">Monooxygenase</keyword>
<organism evidence="2 3">
    <name type="scientific">Pristionchus entomophagus</name>
    <dbReference type="NCBI Taxonomy" id="358040"/>
    <lineage>
        <taxon>Eukaryota</taxon>
        <taxon>Metazoa</taxon>
        <taxon>Ecdysozoa</taxon>
        <taxon>Nematoda</taxon>
        <taxon>Chromadorea</taxon>
        <taxon>Rhabditida</taxon>
        <taxon>Rhabditina</taxon>
        <taxon>Diplogasteromorpha</taxon>
        <taxon>Diplogasteroidea</taxon>
        <taxon>Neodiplogasteridae</taxon>
        <taxon>Pristionchus</taxon>
    </lineage>
</organism>